<accession>A0A0F9BVE2</accession>
<gene>
    <name evidence="2" type="ORF">LCGC14_2400690</name>
</gene>
<feature type="region of interest" description="Disordered" evidence="1">
    <location>
        <begin position="30"/>
        <end position="60"/>
    </location>
</feature>
<proteinExistence type="predicted"/>
<protein>
    <submittedName>
        <fullName evidence="2">Uncharacterized protein</fullName>
    </submittedName>
</protein>
<dbReference type="EMBL" id="LAZR01036040">
    <property type="protein sequence ID" value="KKL25900.1"/>
    <property type="molecule type" value="Genomic_DNA"/>
</dbReference>
<evidence type="ECO:0000313" key="2">
    <source>
        <dbReference type="EMBL" id="KKL25900.1"/>
    </source>
</evidence>
<comment type="caution">
    <text evidence="2">The sequence shown here is derived from an EMBL/GenBank/DDBJ whole genome shotgun (WGS) entry which is preliminary data.</text>
</comment>
<feature type="compositionally biased region" description="Basic and acidic residues" evidence="1">
    <location>
        <begin position="49"/>
        <end position="60"/>
    </location>
</feature>
<reference evidence="2" key="1">
    <citation type="journal article" date="2015" name="Nature">
        <title>Complex archaea that bridge the gap between prokaryotes and eukaryotes.</title>
        <authorList>
            <person name="Spang A."/>
            <person name="Saw J.H."/>
            <person name="Jorgensen S.L."/>
            <person name="Zaremba-Niedzwiedzka K."/>
            <person name="Martijn J."/>
            <person name="Lind A.E."/>
            <person name="van Eijk R."/>
            <person name="Schleper C."/>
            <person name="Guy L."/>
            <person name="Ettema T.J."/>
        </authorList>
    </citation>
    <scope>NUCLEOTIDE SEQUENCE</scope>
</reference>
<evidence type="ECO:0000256" key="1">
    <source>
        <dbReference type="SAM" id="MobiDB-lite"/>
    </source>
</evidence>
<sequence>GEKMRQNWANMSPEKRALRGARIGAANRRIAASRTPEERHAQGALIQAGKDRARRERGEG</sequence>
<feature type="non-terminal residue" evidence="2">
    <location>
        <position position="1"/>
    </location>
</feature>
<name>A0A0F9BVE2_9ZZZZ</name>
<dbReference type="AlphaFoldDB" id="A0A0F9BVE2"/>
<organism evidence="2">
    <name type="scientific">marine sediment metagenome</name>
    <dbReference type="NCBI Taxonomy" id="412755"/>
    <lineage>
        <taxon>unclassified sequences</taxon>
        <taxon>metagenomes</taxon>
        <taxon>ecological metagenomes</taxon>
    </lineage>
</organism>